<dbReference type="STRING" id="426701.SAMN04488098_102312"/>
<dbReference type="CDD" id="cd00158">
    <property type="entry name" value="RHOD"/>
    <property type="match status" value="1"/>
</dbReference>
<dbReference type="InterPro" id="IPR036873">
    <property type="entry name" value="Rhodanese-like_dom_sf"/>
</dbReference>
<dbReference type="InterPro" id="IPR001763">
    <property type="entry name" value="Rhodanese-like_dom"/>
</dbReference>
<evidence type="ECO:0000313" key="3">
    <source>
        <dbReference type="EMBL" id="SDK31854.1"/>
    </source>
</evidence>
<dbReference type="FunFam" id="3.40.250.10:FF:000049">
    <property type="entry name" value="Phage shock protein E"/>
    <property type="match status" value="1"/>
</dbReference>
<dbReference type="SUPFAM" id="SSF64307">
    <property type="entry name" value="SirA-like"/>
    <property type="match status" value="1"/>
</dbReference>
<dbReference type="CDD" id="cd07724">
    <property type="entry name" value="POD-like_MBL-fold"/>
    <property type="match status" value="1"/>
</dbReference>
<protein>
    <submittedName>
        <fullName evidence="3">Rhodanese-related sulfurtransferase</fullName>
    </submittedName>
</protein>
<sequence>MKEIAHDLLVDAKGLACPMPIVRTKKALKDIKPGLIVQVQATDKGSTADLKAWAEKTGHDYLGTVDSEGVLKHYLRSSGEGKNTSPYPNLTSNDELNKLLQTEKQLTVLDVREPEEYEEFHIPGAISIPLGDLKDRMSELSDDKPIYVVCRTGNRSDMAASLLAENGYRDVVNVKPGMSEWNNEKVNVTLSALTAKELAQKVISKEDLFILDVRNENAFEDWKVDGVNFEYLNIPYFDLLDGVEDVLTQLPSDKEILVVCAKEGSSVMVAEILVEEGVSASYLSGGMKAWSEYLEPVKIGDLKEGGELYQFVRLGKGCLSYMVLSGTEAVVIDSARMIDPYLKLAEDNGATITNVLDTHLHADHISGGREIARKTGAAYWLPPKDIEEASFEFNPLEEGTSIKVGESRINVNALYTPGHTIGSTSFIIDEAYLLSGDILFVDSIGRPDLAGKAEDWVGDLRSSLYNTYKKLPKELTVLPAHFMIVDELNDDGSVAEKLGVLFENNHGLNIESEEEFRSTVTKNLPPQPNAYQNIRQTNMGKLDPDKDEQREMEIGPNRCAVR</sequence>
<reference evidence="4" key="1">
    <citation type="submission" date="2016-10" db="EMBL/GenBank/DDBJ databases">
        <authorList>
            <person name="Varghese N."/>
            <person name="Submissions S."/>
        </authorList>
    </citation>
    <scope>NUCLEOTIDE SEQUENCE [LARGE SCALE GENOMIC DNA]</scope>
    <source>
        <strain evidence="4">DSM 19181</strain>
    </source>
</reference>
<name>A0A1G9AYC3_9LACT</name>
<dbReference type="CDD" id="cd00291">
    <property type="entry name" value="SirA_YedF_YeeD"/>
    <property type="match status" value="1"/>
</dbReference>
<dbReference type="Pfam" id="PF00581">
    <property type="entry name" value="Rhodanese"/>
    <property type="match status" value="2"/>
</dbReference>
<dbReference type="PANTHER" id="PTHR43084">
    <property type="entry name" value="PERSULFIDE DIOXYGENASE ETHE1"/>
    <property type="match status" value="1"/>
</dbReference>
<feature type="region of interest" description="Disordered" evidence="1">
    <location>
        <begin position="523"/>
        <end position="562"/>
    </location>
</feature>
<dbReference type="InterPro" id="IPR036866">
    <property type="entry name" value="RibonucZ/Hydroxyglut_hydro"/>
</dbReference>
<feature type="compositionally biased region" description="Polar residues" evidence="1">
    <location>
        <begin position="523"/>
        <end position="539"/>
    </location>
</feature>
<dbReference type="SUPFAM" id="SSF52821">
    <property type="entry name" value="Rhodanese/Cell cycle control phosphatase"/>
    <property type="match status" value="2"/>
</dbReference>
<dbReference type="Gene3D" id="3.30.110.40">
    <property type="entry name" value="TusA-like domain"/>
    <property type="match status" value="1"/>
</dbReference>
<dbReference type="InterPro" id="IPR001279">
    <property type="entry name" value="Metallo-B-lactamas"/>
</dbReference>
<organism evidence="3 4">
    <name type="scientific">Alkalibacterium thalassium</name>
    <dbReference type="NCBI Taxonomy" id="426701"/>
    <lineage>
        <taxon>Bacteria</taxon>
        <taxon>Bacillati</taxon>
        <taxon>Bacillota</taxon>
        <taxon>Bacilli</taxon>
        <taxon>Lactobacillales</taxon>
        <taxon>Carnobacteriaceae</taxon>
        <taxon>Alkalibacterium</taxon>
    </lineage>
</organism>
<dbReference type="InterPro" id="IPR036868">
    <property type="entry name" value="TusA-like_sf"/>
</dbReference>
<dbReference type="Pfam" id="PF01206">
    <property type="entry name" value="TusA"/>
    <property type="match status" value="1"/>
</dbReference>
<dbReference type="Pfam" id="PF00753">
    <property type="entry name" value="Lactamase_B"/>
    <property type="match status" value="1"/>
</dbReference>
<dbReference type="InterPro" id="IPR001307">
    <property type="entry name" value="Thiosulphate_STrfase_CS"/>
</dbReference>
<dbReference type="SMART" id="SM00849">
    <property type="entry name" value="Lactamase_B"/>
    <property type="match status" value="1"/>
</dbReference>
<proteinExistence type="predicted"/>
<dbReference type="InterPro" id="IPR001455">
    <property type="entry name" value="TusA-like"/>
</dbReference>
<dbReference type="SUPFAM" id="SSF56281">
    <property type="entry name" value="Metallo-hydrolase/oxidoreductase"/>
    <property type="match status" value="1"/>
</dbReference>
<dbReference type="InterPro" id="IPR051682">
    <property type="entry name" value="Mito_Persulfide_Diox"/>
</dbReference>
<dbReference type="PROSITE" id="PS50206">
    <property type="entry name" value="RHODANESE_3"/>
    <property type="match status" value="2"/>
</dbReference>
<dbReference type="RefSeq" id="WP_176759632.1">
    <property type="nucleotide sequence ID" value="NZ_FNFK01000023.1"/>
</dbReference>
<dbReference type="FunFam" id="3.40.250.10:FF:000040">
    <property type="entry name" value="Zn-dependent hydroxyacylglutathione hydrolase"/>
    <property type="match status" value="1"/>
</dbReference>
<dbReference type="PROSITE" id="PS00380">
    <property type="entry name" value="RHODANESE_1"/>
    <property type="match status" value="1"/>
</dbReference>
<accession>A0A1G9AYC3</accession>
<dbReference type="GO" id="GO:0050313">
    <property type="term" value="F:sulfur dioxygenase activity"/>
    <property type="evidence" value="ECO:0007669"/>
    <property type="project" value="InterPro"/>
</dbReference>
<dbReference type="AlphaFoldDB" id="A0A1G9AYC3"/>
<dbReference type="Proteomes" id="UP000199433">
    <property type="component" value="Unassembled WGS sequence"/>
</dbReference>
<dbReference type="Gene3D" id="3.60.15.10">
    <property type="entry name" value="Ribonuclease Z/Hydroxyacylglutathione hydrolase-like"/>
    <property type="match status" value="1"/>
</dbReference>
<keyword evidence="3" id="KW-0808">Transferase</keyword>
<evidence type="ECO:0000256" key="1">
    <source>
        <dbReference type="SAM" id="MobiDB-lite"/>
    </source>
</evidence>
<dbReference type="SMART" id="SM00450">
    <property type="entry name" value="RHOD"/>
    <property type="match status" value="2"/>
</dbReference>
<dbReference type="PANTHER" id="PTHR43084:SF7">
    <property type="entry name" value="BETA-LACTAMASE DOMAIN PROTEIN"/>
    <property type="match status" value="1"/>
</dbReference>
<feature type="compositionally biased region" description="Basic and acidic residues" evidence="1">
    <location>
        <begin position="542"/>
        <end position="553"/>
    </location>
</feature>
<feature type="domain" description="Rhodanese" evidence="2">
    <location>
        <begin position="102"/>
        <end position="187"/>
    </location>
</feature>
<dbReference type="GO" id="GO:0004792">
    <property type="term" value="F:thiosulfate-cyanide sulfurtransferase activity"/>
    <property type="evidence" value="ECO:0007669"/>
    <property type="project" value="InterPro"/>
</dbReference>
<dbReference type="GO" id="GO:0006749">
    <property type="term" value="P:glutathione metabolic process"/>
    <property type="evidence" value="ECO:0007669"/>
    <property type="project" value="InterPro"/>
</dbReference>
<dbReference type="PROSITE" id="PS01148">
    <property type="entry name" value="UPF0033"/>
    <property type="match status" value="1"/>
</dbReference>
<dbReference type="Gene3D" id="3.40.250.10">
    <property type="entry name" value="Rhodanese-like domain"/>
    <property type="match status" value="2"/>
</dbReference>
<dbReference type="EMBL" id="FNFK01000023">
    <property type="protein sequence ID" value="SDK31854.1"/>
    <property type="molecule type" value="Genomic_DNA"/>
</dbReference>
<evidence type="ECO:0000259" key="2">
    <source>
        <dbReference type="PROSITE" id="PS50206"/>
    </source>
</evidence>
<evidence type="ECO:0000313" key="4">
    <source>
        <dbReference type="Proteomes" id="UP000199433"/>
    </source>
</evidence>
<keyword evidence="4" id="KW-1185">Reference proteome</keyword>
<feature type="domain" description="Rhodanese" evidence="2">
    <location>
        <begin position="204"/>
        <end position="298"/>
    </location>
</feature>
<gene>
    <name evidence="3" type="ORF">SAMN04488098_102312</name>
</gene>
<dbReference type="InterPro" id="IPR044528">
    <property type="entry name" value="POD-like_MBL-fold"/>
</dbReference>
<dbReference type="GO" id="GO:0070813">
    <property type="term" value="P:hydrogen sulfide metabolic process"/>
    <property type="evidence" value="ECO:0007669"/>
    <property type="project" value="TreeGrafter"/>
</dbReference>